<evidence type="ECO:0000313" key="1">
    <source>
        <dbReference type="EMBL" id="MBZ9778464.1"/>
    </source>
</evidence>
<dbReference type="InterPro" id="IPR036102">
    <property type="entry name" value="OsmC/Ohrsf"/>
</dbReference>
<dbReference type="PANTHER" id="PTHR42830:SF2">
    <property type="entry name" value="OSMC_OHR FAMILY PROTEIN"/>
    <property type="match status" value="1"/>
</dbReference>
<dbReference type="InterPro" id="IPR015946">
    <property type="entry name" value="KH_dom-like_a/b"/>
</dbReference>
<name>A0ABS7XJ10_9FLAO</name>
<reference evidence="2" key="1">
    <citation type="submission" date="2023-07" db="EMBL/GenBank/DDBJ databases">
        <title>Novel species isolated from saline lakes on Tibetan Plateau.</title>
        <authorList>
            <person name="Lu H."/>
        </authorList>
    </citation>
    <scope>NUCLEOTIDE SEQUENCE [LARGE SCALE GENOMIC DNA]</scope>
    <source>
        <strain evidence="2">CAK8W</strain>
    </source>
</reference>
<keyword evidence="2" id="KW-1185">Reference proteome</keyword>
<dbReference type="Pfam" id="PF02566">
    <property type="entry name" value="OsmC"/>
    <property type="match status" value="1"/>
</dbReference>
<dbReference type="RefSeq" id="WP_224460819.1">
    <property type="nucleotide sequence ID" value="NZ_JAIQZE010000004.1"/>
</dbReference>
<comment type="caution">
    <text evidence="1">The sequence shown here is derived from an EMBL/GenBank/DDBJ whole genome shotgun (WGS) entry which is preliminary data.</text>
</comment>
<protein>
    <submittedName>
        <fullName evidence="1">OsmC family protein</fullName>
    </submittedName>
</protein>
<dbReference type="Gene3D" id="3.30.300.20">
    <property type="match status" value="1"/>
</dbReference>
<dbReference type="InterPro" id="IPR052707">
    <property type="entry name" value="OsmC_Ohr_Peroxiredoxin"/>
</dbReference>
<dbReference type="Proteomes" id="UP001199314">
    <property type="component" value="Unassembled WGS sequence"/>
</dbReference>
<evidence type="ECO:0000313" key="2">
    <source>
        <dbReference type="Proteomes" id="UP001199314"/>
    </source>
</evidence>
<dbReference type="EMBL" id="JAIQZE010000004">
    <property type="protein sequence ID" value="MBZ9778464.1"/>
    <property type="molecule type" value="Genomic_DNA"/>
</dbReference>
<accession>A0ABS7XJ10</accession>
<gene>
    <name evidence="1" type="ORF">LB452_05960</name>
</gene>
<dbReference type="PANTHER" id="PTHR42830">
    <property type="entry name" value="OSMOTICALLY INDUCIBLE FAMILY PROTEIN"/>
    <property type="match status" value="1"/>
</dbReference>
<sequence>MTEHEYNVEIEWLNTRRGKMYSPELENTEENITNEIEVAPPTQFSGGIPYTWTPEHLFTSAVSSCLMTTFLAISEYSRLEFVSYKCKSKGILKKIDGRFAMSEIQLYPEVVVNDEALVEKAEKVLWKAKKACLISNSVKSEITMHPTITIQSYASEPSNQ</sequence>
<dbReference type="InterPro" id="IPR003718">
    <property type="entry name" value="OsmC/Ohr_fam"/>
</dbReference>
<dbReference type="SUPFAM" id="SSF82784">
    <property type="entry name" value="OsmC-like"/>
    <property type="match status" value="1"/>
</dbReference>
<proteinExistence type="predicted"/>
<organism evidence="1 2">
    <name type="scientific">Psychroflexus longus</name>
    <dbReference type="NCBI Taxonomy" id="2873596"/>
    <lineage>
        <taxon>Bacteria</taxon>
        <taxon>Pseudomonadati</taxon>
        <taxon>Bacteroidota</taxon>
        <taxon>Flavobacteriia</taxon>
        <taxon>Flavobacteriales</taxon>
        <taxon>Flavobacteriaceae</taxon>
        <taxon>Psychroflexus</taxon>
    </lineage>
</organism>